<feature type="non-terminal residue" evidence="7">
    <location>
        <position position="1"/>
    </location>
</feature>
<keyword evidence="3" id="KW-0547">Nucleotide-binding</keyword>
<keyword evidence="6" id="KW-1278">Translocase</keyword>
<keyword evidence="2" id="KW-0479">Metal-binding</keyword>
<evidence type="ECO:0000256" key="4">
    <source>
        <dbReference type="ARBA" id="ARBA00022840"/>
    </source>
</evidence>
<reference evidence="7 8" key="1">
    <citation type="submission" date="2024-05" db="EMBL/GenBank/DDBJ databases">
        <title>Genome sequencing and assembly of Indian major carp, Cirrhinus mrigala (Hamilton, 1822).</title>
        <authorList>
            <person name="Mohindra V."/>
            <person name="Chowdhury L.M."/>
            <person name="Lal K."/>
            <person name="Jena J.K."/>
        </authorList>
    </citation>
    <scope>NUCLEOTIDE SEQUENCE [LARGE SCALE GENOMIC DNA]</scope>
    <source>
        <strain evidence="7">CM1030</strain>
        <tissue evidence="7">Blood</tissue>
    </source>
</reference>
<dbReference type="AlphaFoldDB" id="A0ABD0RER4"/>
<proteinExistence type="predicted"/>
<dbReference type="PANTHER" id="PTHR45630">
    <property type="entry name" value="CATION-TRANSPORTING ATPASE-RELATED"/>
    <property type="match status" value="1"/>
</dbReference>
<dbReference type="GO" id="GO:0005524">
    <property type="term" value="F:ATP binding"/>
    <property type="evidence" value="ECO:0007669"/>
    <property type="project" value="UniProtKB-KW"/>
</dbReference>
<evidence type="ECO:0000256" key="6">
    <source>
        <dbReference type="ARBA" id="ARBA00022967"/>
    </source>
</evidence>
<name>A0ABD0RER4_CIRMR</name>
<organism evidence="7 8">
    <name type="scientific">Cirrhinus mrigala</name>
    <name type="common">Mrigala</name>
    <dbReference type="NCBI Taxonomy" id="683832"/>
    <lineage>
        <taxon>Eukaryota</taxon>
        <taxon>Metazoa</taxon>
        <taxon>Chordata</taxon>
        <taxon>Craniata</taxon>
        <taxon>Vertebrata</taxon>
        <taxon>Euteleostomi</taxon>
        <taxon>Actinopterygii</taxon>
        <taxon>Neopterygii</taxon>
        <taxon>Teleostei</taxon>
        <taxon>Ostariophysi</taxon>
        <taxon>Cypriniformes</taxon>
        <taxon>Cyprinidae</taxon>
        <taxon>Labeoninae</taxon>
        <taxon>Labeonini</taxon>
        <taxon>Cirrhinus</taxon>
    </lineage>
</organism>
<sequence length="75" mass="9071">KIRYVYDSKEKKCFLPVAFPINFPMSHFQNWRGYQEEDQLRAAEKRYGTNRAEMVVPDFLELFKERATAPFFVFQ</sequence>
<dbReference type="PANTHER" id="PTHR45630:SF7">
    <property type="entry name" value="ENDOPLASMIC RETICULUM TRANSMEMBRANE HELIX TRANSLOCASE"/>
    <property type="match status" value="1"/>
</dbReference>
<evidence type="ECO:0000313" key="8">
    <source>
        <dbReference type="Proteomes" id="UP001529510"/>
    </source>
</evidence>
<dbReference type="GO" id="GO:0016020">
    <property type="term" value="C:membrane"/>
    <property type="evidence" value="ECO:0007669"/>
    <property type="project" value="UniProtKB-SubCell"/>
</dbReference>
<gene>
    <name evidence="7" type="ORF">M9458_005569</name>
</gene>
<comment type="caution">
    <text evidence="7">The sequence shown here is derived from an EMBL/GenBank/DDBJ whole genome shotgun (WGS) entry which is preliminary data.</text>
</comment>
<accession>A0ABD0RER4</accession>
<evidence type="ECO:0000256" key="3">
    <source>
        <dbReference type="ARBA" id="ARBA00022741"/>
    </source>
</evidence>
<keyword evidence="8" id="KW-1185">Reference proteome</keyword>
<dbReference type="Proteomes" id="UP001529510">
    <property type="component" value="Unassembled WGS sequence"/>
</dbReference>
<comment type="subcellular location">
    <subcellularLocation>
        <location evidence="1">Membrane</location>
        <topology evidence="1">Multi-pass membrane protein</topology>
    </subcellularLocation>
</comment>
<evidence type="ECO:0000256" key="2">
    <source>
        <dbReference type="ARBA" id="ARBA00022723"/>
    </source>
</evidence>
<evidence type="ECO:0000313" key="7">
    <source>
        <dbReference type="EMBL" id="KAL0197029.1"/>
    </source>
</evidence>
<feature type="non-terminal residue" evidence="7">
    <location>
        <position position="75"/>
    </location>
</feature>
<keyword evidence="5" id="KW-0460">Magnesium</keyword>
<dbReference type="EMBL" id="JAMKFB020000003">
    <property type="protein sequence ID" value="KAL0197029.1"/>
    <property type="molecule type" value="Genomic_DNA"/>
</dbReference>
<evidence type="ECO:0000256" key="5">
    <source>
        <dbReference type="ARBA" id="ARBA00022842"/>
    </source>
</evidence>
<dbReference type="InterPro" id="IPR006544">
    <property type="entry name" value="P-type_TPase_V"/>
</dbReference>
<dbReference type="GO" id="GO:0046872">
    <property type="term" value="F:metal ion binding"/>
    <property type="evidence" value="ECO:0007669"/>
    <property type="project" value="UniProtKB-KW"/>
</dbReference>
<evidence type="ECO:0000256" key="1">
    <source>
        <dbReference type="ARBA" id="ARBA00004141"/>
    </source>
</evidence>
<keyword evidence="4" id="KW-0067">ATP-binding</keyword>
<protein>
    <submittedName>
        <fullName evidence="7">Uncharacterized protein</fullName>
    </submittedName>
</protein>